<dbReference type="EMBL" id="QHGU01000006">
    <property type="protein sequence ID" value="PZM56848.1"/>
    <property type="molecule type" value="Genomic_DNA"/>
</dbReference>
<dbReference type="OMA" id="VIVFGYE"/>
<dbReference type="Proteomes" id="UP000194737">
    <property type="component" value="Unassembled WGS sequence"/>
</dbReference>
<dbReference type="PATRIC" id="fig|1352.1358.peg.2646"/>
<dbReference type="Proteomes" id="UP000249070">
    <property type="component" value="Unassembled WGS sequence"/>
</dbReference>
<feature type="transmembrane region" description="Helical" evidence="1">
    <location>
        <begin position="110"/>
        <end position="134"/>
    </location>
</feature>
<evidence type="ECO:0000313" key="4">
    <source>
        <dbReference type="EMBL" id="MBX4223595.1"/>
    </source>
</evidence>
<keyword evidence="1" id="KW-0812">Transmembrane</keyword>
<dbReference type="GO" id="GO:0140359">
    <property type="term" value="F:ABC-type transporter activity"/>
    <property type="evidence" value="ECO:0007669"/>
    <property type="project" value="InterPro"/>
</dbReference>
<feature type="transmembrane region" description="Helical" evidence="1">
    <location>
        <begin position="182"/>
        <end position="203"/>
    </location>
</feature>
<dbReference type="GO" id="GO:0005886">
    <property type="term" value="C:plasma membrane"/>
    <property type="evidence" value="ECO:0007669"/>
    <property type="project" value="UniProtKB-SubCell"/>
</dbReference>
<evidence type="ECO:0000313" key="10">
    <source>
        <dbReference type="Proteomes" id="UP000183509"/>
    </source>
</evidence>
<dbReference type="EMBL" id="NGLB01000002">
    <property type="protein sequence ID" value="OTN95589.1"/>
    <property type="molecule type" value="Genomic_DNA"/>
</dbReference>
<evidence type="ECO:0000313" key="14">
    <source>
        <dbReference type="Proteomes" id="UP000469871"/>
    </source>
</evidence>
<evidence type="ECO:0000313" key="12">
    <source>
        <dbReference type="Proteomes" id="UP000194737"/>
    </source>
</evidence>
<dbReference type="Pfam" id="PF12730">
    <property type="entry name" value="ABC2_membrane_4"/>
    <property type="match status" value="1"/>
</dbReference>
<feature type="transmembrane region" description="Helical" evidence="1">
    <location>
        <begin position="235"/>
        <end position="254"/>
    </location>
</feature>
<reference evidence="7 13" key="5">
    <citation type="submission" date="2018-05" db="EMBL/GenBank/DDBJ databases">
        <title>Vancomycin-resistant Enterococcus faecium strain from Chelyabinsk, Russia.</title>
        <authorList>
            <person name="Gostev V."/>
            <person name="Goncharov A."/>
            <person name="Kolodzhieva V."/>
            <person name="Suvorov A."/>
            <person name="Sidorenko S."/>
            <person name="Zueva L."/>
        </authorList>
    </citation>
    <scope>NUCLEOTIDE SEQUENCE [LARGE SCALE GENOMIC DNA]</scope>
    <source>
        <strain evidence="7 13">20</strain>
    </source>
</reference>
<dbReference type="RefSeq" id="WP_002287500.1">
    <property type="nucleotide sequence ID" value="NZ_AP022341.1"/>
</dbReference>
<protein>
    <submittedName>
        <fullName evidence="3 4">ABC transporter</fullName>
    </submittedName>
    <submittedName>
        <fullName evidence="2">ABC transporter permease subunit</fullName>
    </submittedName>
    <submittedName>
        <fullName evidence="8">ABC-2 family transporter protein</fullName>
    </submittedName>
    <submittedName>
        <fullName evidence="6">Antibiotic ABC transporter permease</fullName>
    </submittedName>
</protein>
<comment type="caution">
    <text evidence="3">The sequence shown here is derived from an EMBL/GenBank/DDBJ whole genome shotgun (WGS) entry which is preliminary data.</text>
</comment>
<feature type="transmembrane region" description="Helical" evidence="1">
    <location>
        <begin position="18"/>
        <end position="34"/>
    </location>
</feature>
<sequence>MFNLLTAEKIKVWKSRKMWVSLGLMVVLPLFYSWNEWYMHTKYGNELNQATDTVINGATGILMVEKMAAWILLAFAAFACFYIGEEFQNGTIRNTLSLGRNRMTYYVSKLLVTLLITTLGVVLITGLAMIAYTLAFGFGEVEGIKNYGNYVLKVFPVLLLLILATLSVPVALTFITRSTSVSLLLSFLYIMGTAFVPGVFAKIKGLEFLTEWFTETWLMYTDFAQQATYSQAPKMILVSLVTIVVSSALGMFIFQKSDIK</sequence>
<dbReference type="EMBL" id="LRHK01000001">
    <property type="protein sequence ID" value="KWX17736.1"/>
    <property type="molecule type" value="Genomic_DNA"/>
</dbReference>
<keyword evidence="1" id="KW-0472">Membrane</keyword>
<dbReference type="PANTHER" id="PTHR37305">
    <property type="entry name" value="INTEGRAL MEMBRANE PROTEIN-RELATED"/>
    <property type="match status" value="1"/>
</dbReference>
<proteinExistence type="predicted"/>
<reference evidence="6 12" key="4">
    <citation type="submission" date="2017-05" db="EMBL/GenBank/DDBJ databases">
        <title>The Genome Sequence of Enterococcus faecium 6F2_DIV0138.</title>
        <authorList>
            <consortium name="The Broad Institute Genomics Platform"/>
            <consortium name="The Broad Institute Genomic Center for Infectious Diseases"/>
            <person name="Earl A."/>
            <person name="Manson A."/>
            <person name="Schwartman J."/>
            <person name="Gilmore M."/>
            <person name="Abouelleil A."/>
            <person name="Cao P."/>
            <person name="Chapman S."/>
            <person name="Cusick C."/>
            <person name="Shea T."/>
            <person name="Young S."/>
            <person name="Neafsey D."/>
            <person name="Nusbaum C."/>
            <person name="Birren B."/>
        </authorList>
    </citation>
    <scope>NUCLEOTIDE SEQUENCE [LARGE SCALE GENOMIC DNA]</scope>
    <source>
        <strain evidence="6 12">6F2_DIV0138</strain>
    </source>
</reference>
<reference evidence="8 10" key="2">
    <citation type="submission" date="2016-04" db="EMBL/GenBank/DDBJ databases">
        <authorList>
            <person name="Millard A."/>
        </authorList>
    </citation>
    <scope>NUCLEOTIDE SEQUENCE [LARGE SCALE GENOMIC DNA]</scope>
    <source>
        <strain evidence="8">Isolate 22</strain>
    </source>
</reference>
<dbReference type="Proteomes" id="UP000183509">
    <property type="component" value="Unassembled WGS sequence"/>
</dbReference>
<dbReference type="Proteomes" id="UP000469871">
    <property type="component" value="Unassembled WGS sequence"/>
</dbReference>
<evidence type="ECO:0000313" key="6">
    <source>
        <dbReference type="EMBL" id="OTN95589.1"/>
    </source>
</evidence>
<accession>A0A132P5Z8</accession>
<reference evidence="5 11" key="3">
    <citation type="submission" date="2017-02" db="EMBL/GenBank/DDBJ databases">
        <title>Clonality and virulence of isolates of VRE in Hematopoietic Stem Cell Transplanted (HSCT) patients.</title>
        <authorList>
            <person name="Marchi A.P."/>
            <person name="Martins R.C."/>
            <person name="Marie S.K."/>
            <person name="Levin A.S."/>
            <person name="Costa S.F."/>
        </authorList>
    </citation>
    <scope>NUCLEOTIDE SEQUENCE [LARGE SCALE GENOMIC DNA]</scope>
    <source>
        <strain evidence="5 11">LIM1759</strain>
    </source>
</reference>
<dbReference type="Proteomes" id="UP000191171">
    <property type="component" value="Unassembled WGS sequence"/>
</dbReference>
<evidence type="ECO:0000313" key="5">
    <source>
        <dbReference type="EMBL" id="OOL83454.1"/>
    </source>
</evidence>
<feature type="transmembrane region" description="Helical" evidence="1">
    <location>
        <begin position="154"/>
        <end position="175"/>
    </location>
</feature>
<evidence type="ECO:0000313" key="11">
    <source>
        <dbReference type="Proteomes" id="UP000191171"/>
    </source>
</evidence>
<reference evidence="3 9" key="1">
    <citation type="submission" date="2016-01" db="EMBL/GenBank/DDBJ databases">
        <title>Molecular Mechanisms for transfer of large genomic segments between Enterococcus faecium strains.</title>
        <authorList>
            <person name="Garcia-Solache M.A."/>
            <person name="Lebreton F."/>
            <person name="Mclaughlin R.E."/>
            <person name="Whiteaker J.D."/>
            <person name="Gilmore M.S."/>
            <person name="Rice L.B."/>
        </authorList>
    </citation>
    <scope>NUCLEOTIDE SEQUENCE [LARGE SCALE GENOMIC DNA]</scope>
    <source>
        <strain evidence="3 9">D344RRF x C68</strain>
    </source>
</reference>
<evidence type="ECO:0000313" key="13">
    <source>
        <dbReference type="Proteomes" id="UP000249070"/>
    </source>
</evidence>
<dbReference type="Proteomes" id="UP001139644">
    <property type="component" value="Unassembled WGS sequence"/>
</dbReference>
<feature type="transmembrane region" description="Helical" evidence="1">
    <location>
        <begin position="67"/>
        <end position="84"/>
    </location>
</feature>
<dbReference type="EMBL" id="JAIFOC010000135">
    <property type="protein sequence ID" value="MBX4223595.1"/>
    <property type="molecule type" value="Genomic_DNA"/>
</dbReference>
<name>A0A132P5Z8_ENTFC</name>
<evidence type="ECO:0000313" key="8">
    <source>
        <dbReference type="EMBL" id="SAM51429.1"/>
    </source>
</evidence>
<dbReference type="EMBL" id="MVGJ01000015">
    <property type="protein sequence ID" value="OOL83454.1"/>
    <property type="molecule type" value="Genomic_DNA"/>
</dbReference>
<dbReference type="EMBL" id="FKLM01000054">
    <property type="protein sequence ID" value="SAM51429.1"/>
    <property type="molecule type" value="Genomic_DNA"/>
</dbReference>
<evidence type="ECO:0000313" key="9">
    <source>
        <dbReference type="Proteomes" id="UP000070452"/>
    </source>
</evidence>
<dbReference type="Proteomes" id="UP000070452">
    <property type="component" value="Unassembled WGS sequence"/>
</dbReference>
<dbReference type="AlphaFoldDB" id="A0A132P5Z8"/>
<evidence type="ECO:0000256" key="1">
    <source>
        <dbReference type="SAM" id="Phobius"/>
    </source>
</evidence>
<gene>
    <name evidence="6" type="ORF">A5804_002600</name>
    <name evidence="3" type="ORF">AWT83_04190</name>
    <name evidence="5" type="ORF">B1P95_03570</name>
    <name evidence="7" type="ORF">DKP91_02295</name>
    <name evidence="8" type="ORF">DTPHA_602377</name>
    <name evidence="2" type="ORF">GBM73_10650</name>
    <name evidence="4" type="ORF">KYX88_12470</name>
</gene>
<dbReference type="PANTHER" id="PTHR37305:SF1">
    <property type="entry name" value="MEMBRANE PROTEIN"/>
    <property type="match status" value="1"/>
</dbReference>
<reference evidence="2 14" key="6">
    <citation type="submission" date="2019-10" db="EMBL/GenBank/DDBJ databases">
        <title>Evolutionary dynamics of vancomycin-resistant Enterococcus faecium during gastrointestinal tract colonization and bloodstream infection in immunocompromised pediatric patients.</title>
        <authorList>
            <person name="Chilambi G.S."/>
            <person name="Nordstrom H.R."/>
            <person name="Evans D.R."/>
            <person name="Ferrolino J."/>
            <person name="Hayden R.T."/>
            <person name="Maron G.M."/>
            <person name="Vo A.N."/>
            <person name="Gilmore M.S."/>
            <person name="Wolf J."/>
            <person name="Rosch J.W."/>
            <person name="Van Tyne D."/>
        </authorList>
    </citation>
    <scope>NUCLEOTIDE SEQUENCE [LARGE SCALE GENOMIC DNA]</scope>
    <source>
        <strain evidence="2 14">VRECG27</strain>
    </source>
</reference>
<keyword evidence="1" id="KW-1133">Transmembrane helix</keyword>
<evidence type="ECO:0000313" key="2">
    <source>
        <dbReference type="EMBL" id="KAB7577746.1"/>
    </source>
</evidence>
<organism evidence="3 9">
    <name type="scientific">Enterococcus faecium</name>
    <name type="common">Streptococcus faecium</name>
    <dbReference type="NCBI Taxonomy" id="1352"/>
    <lineage>
        <taxon>Bacteria</taxon>
        <taxon>Bacillati</taxon>
        <taxon>Bacillota</taxon>
        <taxon>Bacilli</taxon>
        <taxon>Lactobacillales</taxon>
        <taxon>Enterococcaceae</taxon>
        <taxon>Enterococcus</taxon>
    </lineage>
</organism>
<reference evidence="4" key="7">
    <citation type="journal article" date="2022" name="J. Anim. Sci.">
        <title>Whole genome sequence analyses-based assessment of virulence potential and antimicrobial susceptibilities and resistance of Enterococcus faecium strains isolated from commercial swine and cattle probiotic products.</title>
        <authorList>
            <person name="Shridhar P.B."/>
            <person name="Amachawadi R.G."/>
            <person name="Tokach M."/>
            <person name="Patel I."/>
            <person name="Gangiredla J."/>
            <person name="Mammel M."/>
            <person name="Nagaraja T.G."/>
        </authorList>
    </citation>
    <scope>NUCLEOTIDE SEQUENCE</scope>
    <source>
        <strain evidence="4">EF215</strain>
    </source>
</reference>
<evidence type="ECO:0000313" key="7">
    <source>
        <dbReference type="EMBL" id="PZM56848.1"/>
    </source>
</evidence>
<dbReference type="EMBL" id="WEFP01000001">
    <property type="protein sequence ID" value="KAB7577746.1"/>
    <property type="molecule type" value="Genomic_DNA"/>
</dbReference>
<evidence type="ECO:0000313" key="3">
    <source>
        <dbReference type="EMBL" id="KWX17736.1"/>
    </source>
</evidence>